<dbReference type="RefSeq" id="WP_090917540.1">
    <property type="nucleotide sequence ID" value="NZ_FMVM01000004.1"/>
</dbReference>
<protein>
    <submittedName>
        <fullName evidence="1">Uncharacterized protein</fullName>
    </submittedName>
</protein>
<organism evidence="1 2">
    <name type="scientific">Paenibacillus polysaccharolyticus</name>
    <dbReference type="NCBI Taxonomy" id="582692"/>
    <lineage>
        <taxon>Bacteria</taxon>
        <taxon>Bacillati</taxon>
        <taxon>Bacillota</taxon>
        <taxon>Bacilli</taxon>
        <taxon>Bacillales</taxon>
        <taxon>Paenibacillaceae</taxon>
        <taxon>Paenibacillus</taxon>
    </lineage>
</organism>
<keyword evidence="2" id="KW-1185">Reference proteome</keyword>
<evidence type="ECO:0000313" key="1">
    <source>
        <dbReference type="EMBL" id="SCY35500.1"/>
    </source>
</evidence>
<dbReference type="AlphaFoldDB" id="A0A1G5F9D0"/>
<gene>
    <name evidence="1" type="ORF">SAMN05720606_104103</name>
</gene>
<dbReference type="STRING" id="582692.SAMN05720606_104103"/>
<evidence type="ECO:0000313" key="2">
    <source>
        <dbReference type="Proteomes" id="UP000198538"/>
    </source>
</evidence>
<accession>A0A1G5F9D0</accession>
<reference evidence="2" key="1">
    <citation type="submission" date="2016-10" db="EMBL/GenBank/DDBJ databases">
        <authorList>
            <person name="Varghese N."/>
            <person name="Submissions S."/>
        </authorList>
    </citation>
    <scope>NUCLEOTIDE SEQUENCE [LARGE SCALE GENOMIC DNA]</scope>
    <source>
        <strain evidence="2">BL9</strain>
    </source>
</reference>
<dbReference type="Proteomes" id="UP000198538">
    <property type="component" value="Unassembled WGS sequence"/>
</dbReference>
<name>A0A1G5F9D0_9BACL</name>
<proteinExistence type="predicted"/>
<sequence>MEYSLKLNRRQDALWIKNLLISKNLKVSYKKNENNDEFDLGNGLKINIYDNHFPPNHPAASYETMFQEEDFIYEQTISYELKNNQHYEICYKMMYENSFAILESLHVNGIFHHTSGEEIFFYAEGTYTFNITYLELLRTNYEELLEHIEYENFMGS</sequence>
<dbReference type="EMBL" id="FMVM01000004">
    <property type="protein sequence ID" value="SCY35500.1"/>
    <property type="molecule type" value="Genomic_DNA"/>
</dbReference>